<evidence type="ECO:0000256" key="2">
    <source>
        <dbReference type="ARBA" id="ARBA00010992"/>
    </source>
</evidence>
<evidence type="ECO:0000313" key="9">
    <source>
        <dbReference type="Proteomes" id="UP000562929"/>
    </source>
</evidence>
<dbReference type="InterPro" id="IPR020846">
    <property type="entry name" value="MFS_dom"/>
</dbReference>
<protein>
    <submittedName>
        <fullName evidence="8">Sugar/inositol transporter</fullName>
    </submittedName>
</protein>
<feature type="domain" description="Major facilitator superfamily (MFS) profile" evidence="7">
    <location>
        <begin position="1"/>
        <end position="291"/>
    </location>
</feature>
<evidence type="ECO:0000256" key="5">
    <source>
        <dbReference type="ARBA" id="ARBA00023136"/>
    </source>
</evidence>
<feature type="transmembrane region" description="Helical" evidence="6">
    <location>
        <begin position="236"/>
        <end position="260"/>
    </location>
</feature>
<dbReference type="InterPro" id="IPR005828">
    <property type="entry name" value="MFS_sugar_transport-like"/>
</dbReference>
<dbReference type="PROSITE" id="PS50850">
    <property type="entry name" value="MFS"/>
    <property type="match status" value="1"/>
</dbReference>
<dbReference type="InterPro" id="IPR036259">
    <property type="entry name" value="MFS_trans_sf"/>
</dbReference>
<reference evidence="8 9" key="1">
    <citation type="journal article" date="2020" name="G3 (Bethesda)">
        <title>Genetic Underpinnings of Host Manipulation by Ophiocordyceps as Revealed by Comparative Transcriptomics.</title>
        <authorList>
            <person name="Will I."/>
            <person name="Das B."/>
            <person name="Trinh T."/>
            <person name="Brachmann A."/>
            <person name="Ohm R.A."/>
            <person name="de Bekker C."/>
        </authorList>
    </citation>
    <scope>NUCLEOTIDE SEQUENCE [LARGE SCALE GENOMIC DNA]</scope>
    <source>
        <strain evidence="8 9">EC05</strain>
    </source>
</reference>
<evidence type="ECO:0000256" key="6">
    <source>
        <dbReference type="SAM" id="Phobius"/>
    </source>
</evidence>
<dbReference type="PANTHER" id="PTHR48022">
    <property type="entry name" value="PLASTIDIC GLUCOSE TRANSPORTER 4"/>
    <property type="match status" value="1"/>
</dbReference>
<feature type="transmembrane region" description="Helical" evidence="6">
    <location>
        <begin position="171"/>
        <end position="190"/>
    </location>
</feature>
<evidence type="ECO:0000256" key="3">
    <source>
        <dbReference type="ARBA" id="ARBA00022692"/>
    </source>
</evidence>
<dbReference type="AlphaFoldDB" id="A0A8H4VGV9"/>
<feature type="transmembrane region" description="Helical" evidence="6">
    <location>
        <begin position="202"/>
        <end position="224"/>
    </location>
</feature>
<evidence type="ECO:0000259" key="7">
    <source>
        <dbReference type="PROSITE" id="PS50850"/>
    </source>
</evidence>
<feature type="transmembrane region" description="Helical" evidence="6">
    <location>
        <begin position="266"/>
        <end position="287"/>
    </location>
</feature>
<accession>A0A8H4VGV9</accession>
<comment type="similarity">
    <text evidence="2">Belongs to the major facilitator superfamily. Sugar transporter (TC 2.A.1.1) family.</text>
</comment>
<dbReference type="EMBL" id="JAACLJ010000001">
    <property type="protein sequence ID" value="KAF4595438.1"/>
    <property type="molecule type" value="Genomic_DNA"/>
</dbReference>
<feature type="transmembrane region" description="Helical" evidence="6">
    <location>
        <begin position="144"/>
        <end position="164"/>
    </location>
</feature>
<comment type="subcellular location">
    <subcellularLocation>
        <location evidence="1">Membrane</location>
        <topology evidence="1">Multi-pass membrane protein</topology>
    </subcellularLocation>
</comment>
<sequence>MPPSRSQYRLVLAVPQMPVGLALVCSLFLDDTPRWLAASRGADAALTALARLRGRSEVDAAVVSEWGEMRRRLADEEKHRAESTWAVVREVISVASYRRRFFLGLAVQTVAQWSGGNAITYYIADIFRLAGVATRRHSLLTAGSYGATKLVFTVVFAWGLIDYLGRRRCMLVGLAMQGVAHSYLAVYMSVWRGSDGSASHAAVASVFVYAVGWSVGLCTVQYLYGTEILPTRVRGVCYAVNMTAHWLFQFAVVAVMPAMLARLGVWGAFVFWAAVCAVGLVVLGLWAPETKGVAIENMAALFDGPWYLGWRADSQRFGSGLGVGSSVVESAAGKNKAGGR</sequence>
<dbReference type="Proteomes" id="UP000562929">
    <property type="component" value="Unassembled WGS sequence"/>
</dbReference>
<comment type="caution">
    <text evidence="8">The sequence shown here is derived from an EMBL/GenBank/DDBJ whole genome shotgun (WGS) entry which is preliminary data.</text>
</comment>
<feature type="transmembrane region" description="Helical" evidence="6">
    <location>
        <begin position="101"/>
        <end position="124"/>
    </location>
</feature>
<dbReference type="GO" id="GO:0016020">
    <property type="term" value="C:membrane"/>
    <property type="evidence" value="ECO:0007669"/>
    <property type="project" value="UniProtKB-SubCell"/>
</dbReference>
<dbReference type="InterPro" id="IPR050360">
    <property type="entry name" value="MFS_Sugar_Transporters"/>
</dbReference>
<dbReference type="Gene3D" id="1.20.1250.20">
    <property type="entry name" value="MFS general substrate transporter like domains"/>
    <property type="match status" value="1"/>
</dbReference>
<organism evidence="8 9">
    <name type="scientific">Ophiocordyceps camponoti-floridani</name>
    <dbReference type="NCBI Taxonomy" id="2030778"/>
    <lineage>
        <taxon>Eukaryota</taxon>
        <taxon>Fungi</taxon>
        <taxon>Dikarya</taxon>
        <taxon>Ascomycota</taxon>
        <taxon>Pezizomycotina</taxon>
        <taxon>Sordariomycetes</taxon>
        <taxon>Hypocreomycetidae</taxon>
        <taxon>Hypocreales</taxon>
        <taxon>Ophiocordycipitaceae</taxon>
        <taxon>Ophiocordyceps</taxon>
    </lineage>
</organism>
<keyword evidence="9" id="KW-1185">Reference proteome</keyword>
<keyword evidence="5 6" id="KW-0472">Membrane</keyword>
<evidence type="ECO:0000256" key="1">
    <source>
        <dbReference type="ARBA" id="ARBA00004141"/>
    </source>
</evidence>
<keyword evidence="3 6" id="KW-0812">Transmembrane</keyword>
<gene>
    <name evidence="8" type="ORF">GQ602_001051</name>
</gene>
<dbReference type="GO" id="GO:0005351">
    <property type="term" value="F:carbohydrate:proton symporter activity"/>
    <property type="evidence" value="ECO:0007669"/>
    <property type="project" value="TreeGrafter"/>
</dbReference>
<proteinExistence type="inferred from homology"/>
<dbReference type="Pfam" id="PF00083">
    <property type="entry name" value="Sugar_tr"/>
    <property type="match status" value="1"/>
</dbReference>
<dbReference type="SUPFAM" id="SSF103473">
    <property type="entry name" value="MFS general substrate transporter"/>
    <property type="match status" value="1"/>
</dbReference>
<evidence type="ECO:0000313" key="8">
    <source>
        <dbReference type="EMBL" id="KAF4595438.1"/>
    </source>
</evidence>
<dbReference type="OrthoDB" id="5296287at2759"/>
<name>A0A8H4VGV9_9HYPO</name>
<keyword evidence="4 6" id="KW-1133">Transmembrane helix</keyword>
<evidence type="ECO:0000256" key="4">
    <source>
        <dbReference type="ARBA" id="ARBA00022989"/>
    </source>
</evidence>
<dbReference type="PANTHER" id="PTHR48022:SF43">
    <property type="entry name" value="QUINATE TRANSPORTER, PUTATIVE (AFU_ORTHOLOGUE AFUA_1G16230)-RELATED"/>
    <property type="match status" value="1"/>
</dbReference>